<evidence type="ECO:0000313" key="4">
    <source>
        <dbReference type="Proteomes" id="UP000013923"/>
    </source>
</evidence>
<evidence type="ECO:0000313" key="1">
    <source>
        <dbReference type="EMBL" id="AAX44537.1"/>
    </source>
</evidence>
<keyword evidence="3" id="KW-1185">Reference proteome</keyword>
<dbReference type="EMBL" id="GU071092">
    <property type="protein sequence ID" value="ACY76038.1"/>
    <property type="molecule type" value="Genomic_DNA"/>
</dbReference>
<dbReference type="EMBL" id="AY939844">
    <property type="protein sequence ID" value="AAX44537.1"/>
    <property type="molecule type" value="Genomic_DNA"/>
</dbReference>
<organism evidence="1 3">
    <name type="scientific">Prochlorococcus phage P-SSM2</name>
    <dbReference type="NCBI Taxonomy" id="268746"/>
    <lineage>
        <taxon>Viruses</taxon>
        <taxon>Duplodnaviria</taxon>
        <taxon>Heunggongvirae</taxon>
        <taxon>Uroviricota</taxon>
        <taxon>Caudoviricetes</taxon>
        <taxon>Pantevenvirales</taxon>
        <taxon>Kyanoviridae</taxon>
        <taxon>Salacisavirus</taxon>
        <taxon>Salacisavirus pssm2</taxon>
    </lineage>
</organism>
<organismHost>
    <name type="scientific">Prochlorococcus</name>
    <dbReference type="NCBI Taxonomy" id="1218"/>
</organismHost>
<protein>
    <submittedName>
        <fullName evidence="1">Phytanoyl-CoA-dioxygenase</fullName>
    </submittedName>
</protein>
<dbReference type="RefSeq" id="YP_214391.1">
    <property type="nucleotide sequence ID" value="NC_006883.2"/>
</dbReference>
<keyword evidence="1" id="KW-0560">Oxidoreductase</keyword>
<dbReference type="Gene3D" id="2.60.120.620">
    <property type="entry name" value="q2cbj1_9rhob like domain"/>
    <property type="match status" value="1"/>
</dbReference>
<reference evidence="1 3" key="1">
    <citation type="journal article" date="2005" name="PLoS Biol.">
        <title>Three Prochlorococcus cyanophage genomes: signature features and ecological interpretations.</title>
        <authorList>
            <person name="Sullivan M.B."/>
            <person name="Coleman M.L."/>
            <person name="Weigele P."/>
            <person name="Rohwer F."/>
            <person name="Chisholm S.W."/>
        </authorList>
    </citation>
    <scope>NUCLEOTIDE SEQUENCE</scope>
</reference>
<dbReference type="Proteomes" id="UP000013923">
    <property type="component" value="Genome"/>
</dbReference>
<keyword evidence="1" id="KW-0223">Dioxygenase</keyword>
<dbReference type="OrthoDB" id="12155at10239"/>
<evidence type="ECO:0000313" key="3">
    <source>
        <dbReference type="Proteomes" id="UP000000991"/>
    </source>
</evidence>
<name>Q58MJ5_BPPRM</name>
<accession>Q58MJ5</accession>
<dbReference type="Proteomes" id="UP000000991">
    <property type="component" value="Segment"/>
</dbReference>
<dbReference type="GeneID" id="3294173"/>
<proteinExistence type="predicted"/>
<evidence type="ECO:0000313" key="2">
    <source>
        <dbReference type="EMBL" id="ACY76038.1"/>
    </source>
</evidence>
<reference evidence="2 4" key="2">
    <citation type="submission" date="2009-10" db="EMBL/GenBank/DDBJ databases">
        <title>The Genome Sequence of Prochlorococcus phage P-SSM2.</title>
        <authorList>
            <consortium name="The Broad Institute Genome Sequencing Platform"/>
            <person name="Henn M.R."/>
            <person name="Sullivan M.S."/>
            <person name="Osburne M.S."/>
            <person name="Levin J."/>
            <person name="Malboeuf C."/>
            <person name="Casali M."/>
            <person name="Russ C."/>
            <person name="Lennon N."/>
            <person name="Chapman S.B."/>
            <person name="Erlich R."/>
            <person name="Young S.K."/>
            <person name="Koehrsen M."/>
            <person name="Yandava C."/>
            <person name="Zeng Q."/>
            <person name="Alvarado L."/>
            <person name="Anderson S."/>
            <person name="Berlin A."/>
            <person name="Borenstein D."/>
            <person name="Chen Z."/>
            <person name="Engels R."/>
            <person name="Freedman E."/>
            <person name="Gellesch M."/>
            <person name="Goldberg J."/>
            <person name="Green L."/>
            <person name="Griggs A."/>
            <person name="Gujja S."/>
            <person name="Heilman E.R."/>
            <person name="Heiman D."/>
            <person name="Hepburn T."/>
            <person name="Howarth C."/>
            <person name="Jen D."/>
            <person name="Larson L."/>
            <person name="Lewis B."/>
            <person name="Mehta T."/>
            <person name="Park D."/>
            <person name="Pearson M."/>
            <person name="Richards J."/>
            <person name="Rizzolo K."/>
            <person name="Roberts A."/>
            <person name="Ryan E."/>
            <person name="Saif S."/>
            <person name="Shea T."/>
            <person name="Shenoy N."/>
            <person name="Sisk P."/>
            <person name="Stolte C."/>
            <person name="Sykes S."/>
            <person name="Walk T."/>
            <person name="White J."/>
            <person name="Yu Q."/>
            <person name="Coleman M.L."/>
            <person name="Huang K.H."/>
            <person name="Weigele P.R."/>
            <person name="DeFrancesco A.S."/>
            <person name="Kern S.E."/>
            <person name="Thompson L.R."/>
            <person name="Fu R."/>
            <person name="Hombeck B."/>
            <person name="Chisholm S.W."/>
            <person name="Haas B."/>
            <person name="Nusbaum C."/>
            <person name="Birren B."/>
        </authorList>
    </citation>
    <scope>NUCLEOTIDE SEQUENCE [LARGE SCALE GENOMIC DNA]</scope>
    <source>
        <strain evidence="2">P-SSM2</strain>
    </source>
</reference>
<reference evidence="1 3" key="3">
    <citation type="journal article" date="2010" name="Environ. Microbiol.">
        <title>Genomic analysis of oceanic cyanobacterial myoviruses compared with T4-like myoviruses from diverse hosts and environments.</title>
        <authorList>
            <person name="Sullivan M.B."/>
            <person name="Huang K.H."/>
            <person name="Ignacio-Espinoza J.C."/>
            <person name="Berlin A.M."/>
            <person name="Kelly L."/>
            <person name="Weigele P.R."/>
            <person name="DeFrancesco A.S."/>
            <person name="Kern S.E."/>
            <person name="Thompson L.R."/>
            <person name="Young S."/>
            <person name="Yandava C."/>
            <person name="Fu R."/>
            <person name="Krastins B."/>
            <person name="Chase M."/>
            <person name="Sarracino D."/>
            <person name="Osburne M.S."/>
            <person name="Henn M.R."/>
            <person name="Chisholm S.W."/>
        </authorList>
    </citation>
    <scope>NUCLEOTIDE SEQUENCE [LARGE SCALE GENOMIC DNA]</scope>
</reference>
<gene>
    <name evidence="2" type="ORF">PCMG_00162</name>
    <name evidence="1" type="ORF">PSSM2_159</name>
</gene>
<dbReference type="GO" id="GO:0051213">
    <property type="term" value="F:dioxygenase activity"/>
    <property type="evidence" value="ECO:0007669"/>
    <property type="project" value="UniProtKB-KW"/>
</dbReference>
<sequence length="194" mass="22414">MNKDLVWTHKLQCHSDIKSNILGLIDEYEQNGDCPDAVTKTDFYDDTLKSLPNYFNVLGQNADLLWQDICNKYWVSDFNVISSWFQQYYCKDFHGWHIHPNSNISISYFLELPDSKYSTEFIDTETNSIFQSNVEEGDVIIFPSHIIHRSPLITDSNVRKTTIAINLNLGDVNTNLINPIDPIFEGTINEKNTN</sequence>
<dbReference type="KEGG" id="vg:3294173"/>